<organism evidence="1 2">
    <name type="scientific">Xylaria flabelliformis</name>
    <dbReference type="NCBI Taxonomy" id="2512241"/>
    <lineage>
        <taxon>Eukaryota</taxon>
        <taxon>Fungi</taxon>
        <taxon>Dikarya</taxon>
        <taxon>Ascomycota</taxon>
        <taxon>Pezizomycotina</taxon>
        <taxon>Sordariomycetes</taxon>
        <taxon>Xylariomycetidae</taxon>
        <taxon>Xylariales</taxon>
        <taxon>Xylariaceae</taxon>
        <taxon>Xylaria</taxon>
    </lineage>
</organism>
<comment type="caution">
    <text evidence="1">The sequence shown here is derived from an EMBL/GenBank/DDBJ whole genome shotgun (WGS) entry which is preliminary data.</text>
</comment>
<dbReference type="STRING" id="2512241.A0A553HSM1"/>
<dbReference type="EMBL" id="VFLP01000050">
    <property type="protein sequence ID" value="TRX90952.1"/>
    <property type="molecule type" value="Genomic_DNA"/>
</dbReference>
<dbReference type="Proteomes" id="UP000319160">
    <property type="component" value="Unassembled WGS sequence"/>
</dbReference>
<name>A0A553HSM1_9PEZI</name>
<sequence length="192" mass="21809">MPVITILRGFKVHYAVLDAFLMANGLVETFGHPPVGTDYDNIAKLLDSKMGDTYVGKGARVVIPGHGPGYSSTFAYVAYGWMHVYAHRELDLETQIPKDCPLEFEKLRKEILSFEDDKNVRAWQKVDETGRMGLYIVYTENRNWVPKGFYEPAEGPVICEECNETCKSPSDRRCHLAHSHGIEIQPYELPEI</sequence>
<dbReference type="AlphaFoldDB" id="A0A553HSM1"/>
<evidence type="ECO:0000313" key="1">
    <source>
        <dbReference type="EMBL" id="TRX90952.1"/>
    </source>
</evidence>
<evidence type="ECO:0008006" key="3">
    <source>
        <dbReference type="Google" id="ProtNLM"/>
    </source>
</evidence>
<evidence type="ECO:0000313" key="2">
    <source>
        <dbReference type="Proteomes" id="UP000319160"/>
    </source>
</evidence>
<keyword evidence="2" id="KW-1185">Reference proteome</keyword>
<protein>
    <recommendedName>
        <fullName evidence="3">C2H2-type domain-containing protein</fullName>
    </recommendedName>
</protein>
<proteinExistence type="predicted"/>
<dbReference type="OrthoDB" id="5132222at2759"/>
<gene>
    <name evidence="1" type="ORF">FHL15_008157</name>
</gene>
<accession>A0A553HSM1</accession>
<reference evidence="2" key="1">
    <citation type="submission" date="2019-06" db="EMBL/GenBank/DDBJ databases">
        <title>Draft genome sequence of the griseofulvin-producing fungus Xylaria cubensis strain G536.</title>
        <authorList>
            <person name="Mead M.E."/>
            <person name="Raja H.A."/>
            <person name="Steenwyk J.L."/>
            <person name="Knowles S.L."/>
            <person name="Oberlies N.H."/>
            <person name="Rokas A."/>
        </authorList>
    </citation>
    <scope>NUCLEOTIDE SEQUENCE [LARGE SCALE GENOMIC DNA]</scope>
    <source>
        <strain evidence="2">G536</strain>
    </source>
</reference>